<organism evidence="3 4">
    <name type="scientific">Paraburkholderia tagetis</name>
    <dbReference type="NCBI Taxonomy" id="2913261"/>
    <lineage>
        <taxon>Bacteria</taxon>
        <taxon>Pseudomonadati</taxon>
        <taxon>Pseudomonadota</taxon>
        <taxon>Betaproteobacteria</taxon>
        <taxon>Burkholderiales</taxon>
        <taxon>Burkholderiaceae</taxon>
        <taxon>Paraburkholderia</taxon>
    </lineage>
</organism>
<dbReference type="EMBL" id="JAKLJA010000001">
    <property type="protein sequence ID" value="MCG5072211.1"/>
    <property type="molecule type" value="Genomic_DNA"/>
</dbReference>
<keyword evidence="2" id="KW-1133">Transmembrane helix</keyword>
<dbReference type="Proteomes" id="UP001139308">
    <property type="component" value="Unassembled WGS sequence"/>
</dbReference>
<evidence type="ECO:0008006" key="5">
    <source>
        <dbReference type="Google" id="ProtNLM"/>
    </source>
</evidence>
<feature type="transmembrane region" description="Helical" evidence="2">
    <location>
        <begin position="81"/>
        <end position="102"/>
    </location>
</feature>
<keyword evidence="2" id="KW-0472">Membrane</keyword>
<evidence type="ECO:0000256" key="2">
    <source>
        <dbReference type="SAM" id="Phobius"/>
    </source>
</evidence>
<gene>
    <name evidence="3" type="ORF">L5014_02350</name>
</gene>
<keyword evidence="2" id="KW-0812">Transmembrane</keyword>
<proteinExistence type="predicted"/>
<feature type="transmembrane region" description="Helical" evidence="2">
    <location>
        <begin position="9"/>
        <end position="30"/>
    </location>
</feature>
<keyword evidence="4" id="KW-1185">Reference proteome</keyword>
<protein>
    <recommendedName>
        <fullName evidence="5">Transmembrane protein</fullName>
    </recommendedName>
</protein>
<evidence type="ECO:0000313" key="4">
    <source>
        <dbReference type="Proteomes" id="UP001139308"/>
    </source>
</evidence>
<accession>A0A9X1RG06</accession>
<sequence>MENTARLELFCRLFLGLFVGFFCVTAALFVRYKTVTHPQQVTAVQSEGASQTPSASALARPFVPASRSQRATPSLQPEERILITSSTSTFVTFIAAAVANFMSWRARKRRRQANRSGAPPTSRSV</sequence>
<dbReference type="RefSeq" id="WP_238461963.1">
    <property type="nucleotide sequence ID" value="NZ_JAKLJA010000001.1"/>
</dbReference>
<name>A0A9X1RG06_9BURK</name>
<dbReference type="AlphaFoldDB" id="A0A9X1RG06"/>
<feature type="region of interest" description="Disordered" evidence="1">
    <location>
        <begin position="45"/>
        <end position="77"/>
    </location>
</feature>
<feature type="compositionally biased region" description="Polar residues" evidence="1">
    <location>
        <begin position="45"/>
        <end position="55"/>
    </location>
</feature>
<feature type="compositionally biased region" description="Polar residues" evidence="1">
    <location>
        <begin position="66"/>
        <end position="75"/>
    </location>
</feature>
<comment type="caution">
    <text evidence="3">The sequence shown here is derived from an EMBL/GenBank/DDBJ whole genome shotgun (WGS) entry which is preliminary data.</text>
</comment>
<evidence type="ECO:0000313" key="3">
    <source>
        <dbReference type="EMBL" id="MCG5072211.1"/>
    </source>
</evidence>
<evidence type="ECO:0000256" key="1">
    <source>
        <dbReference type="SAM" id="MobiDB-lite"/>
    </source>
</evidence>
<reference evidence="3" key="1">
    <citation type="submission" date="2022-01" db="EMBL/GenBank/DDBJ databases">
        <title>Genome sequence and assembly of Parabukholderia sp. RG36.</title>
        <authorList>
            <person name="Chhetri G."/>
        </authorList>
    </citation>
    <scope>NUCLEOTIDE SEQUENCE</scope>
    <source>
        <strain evidence="3">RG36</strain>
    </source>
</reference>